<dbReference type="SUPFAM" id="SSF54197">
    <property type="entry name" value="HIT-like"/>
    <property type="match status" value="1"/>
</dbReference>
<evidence type="ECO:0000256" key="8">
    <source>
        <dbReference type="ARBA" id="ARBA00022475"/>
    </source>
</evidence>
<keyword evidence="14 19" id="KW-0472">Membrane</keyword>
<evidence type="ECO:0000256" key="13">
    <source>
        <dbReference type="ARBA" id="ARBA00023098"/>
    </source>
</evidence>
<feature type="transmembrane region" description="Helical" evidence="19">
    <location>
        <begin position="12"/>
        <end position="29"/>
    </location>
</feature>
<dbReference type="Proteomes" id="UP000275436">
    <property type="component" value="Unassembled WGS sequence"/>
</dbReference>
<dbReference type="GO" id="GO:0046342">
    <property type="term" value="P:CDP-diacylglycerol catabolic process"/>
    <property type="evidence" value="ECO:0007669"/>
    <property type="project" value="UniProtKB-UniPathway"/>
</dbReference>
<keyword evidence="12 19" id="KW-1133">Transmembrane helix</keyword>
<comment type="similarity">
    <text evidence="5">Belongs to the Cdh family.</text>
</comment>
<keyword evidence="15" id="KW-0594">Phospholipid biosynthesis</keyword>
<dbReference type="InterPro" id="IPR036265">
    <property type="entry name" value="HIT-like_sf"/>
</dbReference>
<evidence type="ECO:0000256" key="3">
    <source>
        <dbReference type="ARBA" id="ARBA00004927"/>
    </source>
</evidence>
<comment type="caution">
    <text evidence="20">The sequence shown here is derived from an EMBL/GenBank/DDBJ whole genome shotgun (WGS) entry which is preliminary data.</text>
</comment>
<dbReference type="AlphaFoldDB" id="A0A3M9X6X4"/>
<evidence type="ECO:0000256" key="1">
    <source>
        <dbReference type="ARBA" id="ARBA00001007"/>
    </source>
</evidence>
<organism evidence="20 21">
    <name type="scientific">Mesorhizobium japonicum</name>
    <dbReference type="NCBI Taxonomy" id="2066070"/>
    <lineage>
        <taxon>Bacteria</taxon>
        <taxon>Pseudomonadati</taxon>
        <taxon>Pseudomonadota</taxon>
        <taxon>Alphaproteobacteria</taxon>
        <taxon>Hyphomicrobiales</taxon>
        <taxon>Phyllobacteriaceae</taxon>
        <taxon>Mesorhizobium</taxon>
    </lineage>
</organism>
<evidence type="ECO:0000256" key="16">
    <source>
        <dbReference type="ARBA" id="ARBA00023264"/>
    </source>
</evidence>
<evidence type="ECO:0000256" key="12">
    <source>
        <dbReference type="ARBA" id="ARBA00022989"/>
    </source>
</evidence>
<dbReference type="EMBL" id="QKOD01000005">
    <property type="protein sequence ID" value="RNJ43744.1"/>
    <property type="molecule type" value="Genomic_DNA"/>
</dbReference>
<keyword evidence="10 19" id="KW-0812">Transmembrane</keyword>
<evidence type="ECO:0000313" key="21">
    <source>
        <dbReference type="Proteomes" id="UP000275436"/>
    </source>
</evidence>
<accession>A0A3M9X6X4</accession>
<evidence type="ECO:0000256" key="6">
    <source>
        <dbReference type="ARBA" id="ARBA00012375"/>
    </source>
</evidence>
<evidence type="ECO:0000256" key="14">
    <source>
        <dbReference type="ARBA" id="ARBA00023136"/>
    </source>
</evidence>
<evidence type="ECO:0000256" key="18">
    <source>
        <dbReference type="ARBA" id="ARBA00032892"/>
    </source>
</evidence>
<keyword evidence="8" id="KW-1003">Cell membrane</keyword>
<comment type="pathway">
    <text evidence="3">Phospholipid metabolism; CDP-diacylglycerol degradation; phosphatidate from CDP-diacylglycerol: step 1/1.</text>
</comment>
<evidence type="ECO:0000256" key="11">
    <source>
        <dbReference type="ARBA" id="ARBA00022801"/>
    </source>
</evidence>
<sequence>MLGFLERRGLRLFVTLLVALSAAAGYAFLKRKILWEMVQTCAVASARFGVAFPCDEVILTEQGDYGSVLIKSPLHRTEFLVAPITAVAGLESPSARSTDSARLWNRAWEARQKVEARLGHGLPRSAVGLAVNSRIERSQDQLHIHVDCLLESVERTLALDGPKQDAAWQPFPLILNGRSYWIMAVDEPDLRTTNVVGLVVAGLPQARHAMDDLNVLVAGATLADARPGFYILVNWGRAAEHLLDHRCTSR</sequence>
<comment type="catalytic activity">
    <reaction evidence="1">
        <text>a CDP-1,2-diacyl-sn-glycerol + H2O = a 1,2-diacyl-sn-glycero-3-phosphate + CMP + 2 H(+)</text>
        <dbReference type="Rhea" id="RHEA:15221"/>
        <dbReference type="ChEBI" id="CHEBI:15377"/>
        <dbReference type="ChEBI" id="CHEBI:15378"/>
        <dbReference type="ChEBI" id="CHEBI:58332"/>
        <dbReference type="ChEBI" id="CHEBI:58608"/>
        <dbReference type="ChEBI" id="CHEBI:60377"/>
        <dbReference type="EC" id="3.6.1.26"/>
    </reaction>
</comment>
<dbReference type="EC" id="3.6.1.26" evidence="6"/>
<proteinExistence type="inferred from homology"/>
<evidence type="ECO:0000256" key="7">
    <source>
        <dbReference type="ARBA" id="ARBA00019608"/>
    </source>
</evidence>
<dbReference type="Pfam" id="PF02611">
    <property type="entry name" value="CDH"/>
    <property type="match status" value="1"/>
</dbReference>
<comment type="subcellular location">
    <subcellularLocation>
        <location evidence="2">Cell membrane</location>
        <topology evidence="2">Single-pass membrane protein</topology>
    </subcellularLocation>
</comment>
<reference evidence="20 21" key="1">
    <citation type="journal article" date="2018" name="Mol. Plant Microbe Interact.">
        <title>Taxonomically Different Co-Microsymbionts of a Relict Legume, Oxytropis popoviana, Have Complementary Sets of Symbiotic Genes and Together Increase the Efficiency of Plant Nodulation.</title>
        <authorList>
            <person name="Safronova V."/>
            <person name="Belimov A."/>
            <person name="Sazanova A."/>
            <person name="Chirak E."/>
            <person name="Verkhozina A."/>
            <person name="Kuznetsova I."/>
            <person name="Andronov E."/>
            <person name="Puhalsky J."/>
            <person name="Tikhonovich I."/>
        </authorList>
    </citation>
    <scope>NUCLEOTIDE SEQUENCE [LARGE SCALE GENOMIC DNA]</scope>
    <source>
        <strain evidence="20 21">Opo-235</strain>
    </source>
</reference>
<dbReference type="Gene3D" id="3.30.428.30">
    <property type="entry name" value="HIT family - CDH-like"/>
    <property type="match status" value="1"/>
</dbReference>
<comment type="pathway">
    <text evidence="4">Lipid metabolism.</text>
</comment>
<dbReference type="GO" id="GO:0008654">
    <property type="term" value="P:phospholipid biosynthetic process"/>
    <property type="evidence" value="ECO:0007669"/>
    <property type="project" value="UniProtKB-KW"/>
</dbReference>
<protein>
    <recommendedName>
        <fullName evidence="7">CDP-diacylglycerol pyrophosphatase</fullName>
        <ecNumber evidence="6">3.6.1.26</ecNumber>
    </recommendedName>
    <alternativeName>
        <fullName evidence="17">CDP-diacylglycerol phosphatidylhydrolase</fullName>
    </alternativeName>
    <alternativeName>
        <fullName evidence="18">CDP-diglyceride hydrolase</fullName>
    </alternativeName>
</protein>
<dbReference type="GO" id="GO:0005886">
    <property type="term" value="C:plasma membrane"/>
    <property type="evidence" value="ECO:0007669"/>
    <property type="project" value="UniProtKB-SubCell"/>
</dbReference>
<name>A0A3M9X6X4_9HYPH</name>
<evidence type="ECO:0000256" key="5">
    <source>
        <dbReference type="ARBA" id="ARBA00006435"/>
    </source>
</evidence>
<evidence type="ECO:0000256" key="17">
    <source>
        <dbReference type="ARBA" id="ARBA00032888"/>
    </source>
</evidence>
<dbReference type="GO" id="GO:0008715">
    <property type="term" value="F:CDP-diacylglycerol diphosphatase activity"/>
    <property type="evidence" value="ECO:0007669"/>
    <property type="project" value="UniProtKB-EC"/>
</dbReference>
<keyword evidence="9" id="KW-0444">Lipid biosynthesis</keyword>
<keyword evidence="11" id="KW-0378">Hydrolase</keyword>
<dbReference type="InterPro" id="IPR003763">
    <property type="entry name" value="CDP-diacylglyc_Pase"/>
</dbReference>
<evidence type="ECO:0000256" key="9">
    <source>
        <dbReference type="ARBA" id="ARBA00022516"/>
    </source>
</evidence>
<keyword evidence="16" id="KW-1208">Phospholipid metabolism</keyword>
<evidence type="ECO:0000256" key="4">
    <source>
        <dbReference type="ARBA" id="ARBA00005189"/>
    </source>
</evidence>
<keyword evidence="13" id="KW-0443">Lipid metabolism</keyword>
<dbReference type="UniPathway" id="UPA00609">
    <property type="reaction ID" value="UER00664"/>
</dbReference>
<gene>
    <name evidence="20" type="ORF">DNR46_19310</name>
</gene>
<evidence type="ECO:0000256" key="15">
    <source>
        <dbReference type="ARBA" id="ARBA00023209"/>
    </source>
</evidence>
<evidence type="ECO:0000256" key="10">
    <source>
        <dbReference type="ARBA" id="ARBA00022692"/>
    </source>
</evidence>
<evidence type="ECO:0000313" key="20">
    <source>
        <dbReference type="EMBL" id="RNJ43744.1"/>
    </source>
</evidence>
<evidence type="ECO:0000256" key="19">
    <source>
        <dbReference type="SAM" id="Phobius"/>
    </source>
</evidence>
<evidence type="ECO:0000256" key="2">
    <source>
        <dbReference type="ARBA" id="ARBA00004162"/>
    </source>
</evidence>